<evidence type="ECO:0000313" key="3">
    <source>
        <dbReference type="Proteomes" id="UP000249135"/>
    </source>
</evidence>
<dbReference type="Pfam" id="PF01814">
    <property type="entry name" value="Hemerythrin"/>
    <property type="match status" value="1"/>
</dbReference>
<dbReference type="PANTHER" id="PTHR35585">
    <property type="entry name" value="HHE DOMAIN PROTEIN (AFU_ORTHOLOGUE AFUA_4G00730)"/>
    <property type="match status" value="1"/>
</dbReference>
<sequence>MPHTPADACSLLDTDHKNVKKMFETYESLNASKAQDVRSRKLELARHICLELTVHTQIEEEIFYPALRGQIRDEDLLDEANVEHQSAKDLIAQIEQASEVDDMFDARVKVLGEYIDHHVKEERNELFPQARDSGVDLVSLGELLRLRKADLMEEQTAAA</sequence>
<dbReference type="InterPro" id="IPR012312">
    <property type="entry name" value="Hemerythrin-like"/>
</dbReference>
<accession>A0A2W5RRP3</accession>
<reference evidence="2 3" key="1">
    <citation type="submission" date="2017-08" db="EMBL/GenBank/DDBJ databases">
        <title>Infants hospitalized years apart are colonized by the same room-sourced microbial strains.</title>
        <authorList>
            <person name="Brooks B."/>
            <person name="Olm M.R."/>
            <person name="Firek B.A."/>
            <person name="Baker R."/>
            <person name="Thomas B.C."/>
            <person name="Morowitz M.J."/>
            <person name="Banfield J.F."/>
        </authorList>
    </citation>
    <scope>NUCLEOTIDE SEQUENCE [LARGE SCALE GENOMIC DNA]</scope>
    <source>
        <strain evidence="2">S2_005_003_R2_41</strain>
    </source>
</reference>
<evidence type="ECO:0000259" key="1">
    <source>
        <dbReference type="Pfam" id="PF01814"/>
    </source>
</evidence>
<proteinExistence type="predicted"/>
<dbReference type="Gene3D" id="1.20.120.520">
    <property type="entry name" value="nmb1532 protein domain like"/>
    <property type="match status" value="1"/>
</dbReference>
<dbReference type="Proteomes" id="UP000249135">
    <property type="component" value="Unassembled WGS sequence"/>
</dbReference>
<organism evidence="2 3">
    <name type="scientific">Variovorax paradoxus</name>
    <dbReference type="NCBI Taxonomy" id="34073"/>
    <lineage>
        <taxon>Bacteria</taxon>
        <taxon>Pseudomonadati</taxon>
        <taxon>Pseudomonadota</taxon>
        <taxon>Betaproteobacteria</taxon>
        <taxon>Burkholderiales</taxon>
        <taxon>Comamonadaceae</taxon>
        <taxon>Variovorax</taxon>
    </lineage>
</organism>
<comment type="caution">
    <text evidence="2">The sequence shown here is derived from an EMBL/GenBank/DDBJ whole genome shotgun (WGS) entry which is preliminary data.</text>
</comment>
<dbReference type="EMBL" id="QFPP01000193">
    <property type="protein sequence ID" value="PZQ73297.1"/>
    <property type="molecule type" value="Genomic_DNA"/>
</dbReference>
<protein>
    <submittedName>
        <fullName evidence="2">Hemerythrin</fullName>
    </submittedName>
</protein>
<feature type="domain" description="Hemerythrin-like" evidence="1">
    <location>
        <begin position="10"/>
        <end position="130"/>
    </location>
</feature>
<dbReference type="PANTHER" id="PTHR35585:SF1">
    <property type="entry name" value="HHE DOMAIN PROTEIN (AFU_ORTHOLOGUE AFUA_4G00730)"/>
    <property type="match status" value="1"/>
</dbReference>
<name>A0A2W5RRP3_VARPD</name>
<evidence type="ECO:0000313" key="2">
    <source>
        <dbReference type="EMBL" id="PZQ73297.1"/>
    </source>
</evidence>
<dbReference type="CDD" id="cd12108">
    <property type="entry name" value="Hr-like"/>
    <property type="match status" value="1"/>
</dbReference>
<dbReference type="AlphaFoldDB" id="A0A2W5RRP3"/>
<gene>
    <name evidence="2" type="ORF">DI563_15330</name>
</gene>